<dbReference type="PROSITE" id="PS51747">
    <property type="entry name" value="CYT_DCMP_DEAMINASES_2"/>
    <property type="match status" value="1"/>
</dbReference>
<evidence type="ECO:0000256" key="2">
    <source>
        <dbReference type="ARBA" id="ARBA00011738"/>
    </source>
</evidence>
<reference evidence="12" key="1">
    <citation type="submission" date="2023-10" db="EMBL/GenBank/DDBJ databases">
        <title>Chromosome-level genome of the transformable northern wattle, Acacia crassicarpa.</title>
        <authorList>
            <person name="Massaro I."/>
            <person name="Sinha N.R."/>
            <person name="Poethig S."/>
            <person name="Leichty A.R."/>
        </authorList>
    </citation>
    <scope>NUCLEOTIDE SEQUENCE</scope>
    <source>
        <strain evidence="12">Acra3RX</strain>
        <tissue evidence="12">Leaf</tissue>
    </source>
</reference>
<dbReference type="GO" id="GO:0046872">
    <property type="term" value="F:metal ion binding"/>
    <property type="evidence" value="ECO:0007669"/>
    <property type="project" value="UniProtKB-KW"/>
</dbReference>
<dbReference type="EMBL" id="JAWXYG010000009">
    <property type="protein sequence ID" value="KAK4263728.1"/>
    <property type="molecule type" value="Genomic_DNA"/>
</dbReference>
<evidence type="ECO:0000256" key="6">
    <source>
        <dbReference type="ARBA" id="ARBA00022801"/>
    </source>
</evidence>
<keyword evidence="5" id="KW-0479">Metal-binding</keyword>
<feature type="region of interest" description="Disordered" evidence="10">
    <location>
        <begin position="621"/>
        <end position="650"/>
    </location>
</feature>
<keyword evidence="7" id="KW-0862">Zinc</keyword>
<accession>A0AAE1J831</accession>
<feature type="compositionally biased region" description="Polar residues" evidence="10">
    <location>
        <begin position="385"/>
        <end position="394"/>
    </location>
</feature>
<keyword evidence="4" id="KW-0819">tRNA processing</keyword>
<comment type="subunit">
    <text evidence="2">Homodimer.</text>
</comment>
<feature type="region of interest" description="Disordered" evidence="10">
    <location>
        <begin position="887"/>
        <end position="949"/>
    </location>
</feature>
<evidence type="ECO:0000313" key="13">
    <source>
        <dbReference type="Proteomes" id="UP001293593"/>
    </source>
</evidence>
<protein>
    <recommendedName>
        <fullName evidence="3">tRNA(adenine(34)) deaminase</fullName>
        <ecNumber evidence="3">3.5.4.33</ecNumber>
    </recommendedName>
</protein>
<feature type="compositionally biased region" description="Polar residues" evidence="10">
    <location>
        <begin position="930"/>
        <end position="949"/>
    </location>
</feature>
<feature type="domain" description="CMP/dCMP-type deaminase" evidence="11">
    <location>
        <begin position="1092"/>
        <end position="1214"/>
    </location>
</feature>
<feature type="compositionally biased region" description="Basic and acidic residues" evidence="10">
    <location>
        <begin position="432"/>
        <end position="445"/>
    </location>
</feature>
<feature type="compositionally biased region" description="Low complexity" evidence="10">
    <location>
        <begin position="818"/>
        <end position="830"/>
    </location>
</feature>
<evidence type="ECO:0000256" key="3">
    <source>
        <dbReference type="ARBA" id="ARBA00012740"/>
    </source>
</evidence>
<name>A0AAE1J831_9FABA</name>
<organism evidence="12 13">
    <name type="scientific">Acacia crassicarpa</name>
    <name type="common">northern wattle</name>
    <dbReference type="NCBI Taxonomy" id="499986"/>
    <lineage>
        <taxon>Eukaryota</taxon>
        <taxon>Viridiplantae</taxon>
        <taxon>Streptophyta</taxon>
        <taxon>Embryophyta</taxon>
        <taxon>Tracheophyta</taxon>
        <taxon>Spermatophyta</taxon>
        <taxon>Magnoliopsida</taxon>
        <taxon>eudicotyledons</taxon>
        <taxon>Gunneridae</taxon>
        <taxon>Pentapetalae</taxon>
        <taxon>rosids</taxon>
        <taxon>fabids</taxon>
        <taxon>Fabales</taxon>
        <taxon>Fabaceae</taxon>
        <taxon>Caesalpinioideae</taxon>
        <taxon>mimosoid clade</taxon>
        <taxon>Acacieae</taxon>
        <taxon>Acacia</taxon>
    </lineage>
</organism>
<evidence type="ECO:0000313" key="12">
    <source>
        <dbReference type="EMBL" id="KAK4263728.1"/>
    </source>
</evidence>
<feature type="compositionally biased region" description="Basic and acidic residues" evidence="10">
    <location>
        <begin position="913"/>
        <end position="928"/>
    </location>
</feature>
<gene>
    <name evidence="12" type="ORF">QN277_029105</name>
</gene>
<keyword evidence="13" id="KW-1185">Reference proteome</keyword>
<dbReference type="GO" id="GO:0002100">
    <property type="term" value="P:tRNA wobble adenosine to inosine editing"/>
    <property type="evidence" value="ECO:0007669"/>
    <property type="project" value="InterPro"/>
</dbReference>
<feature type="region of interest" description="Disordered" evidence="10">
    <location>
        <begin position="773"/>
        <end position="860"/>
    </location>
</feature>
<feature type="region of interest" description="Disordered" evidence="10">
    <location>
        <begin position="560"/>
        <end position="583"/>
    </location>
</feature>
<evidence type="ECO:0000256" key="9">
    <source>
        <dbReference type="SAM" id="Coils"/>
    </source>
</evidence>
<dbReference type="PANTHER" id="PTHR11079:SF179">
    <property type="entry name" value="TRNA(ADENINE(34)) DEAMINASE, CHLOROPLASTIC"/>
    <property type="match status" value="1"/>
</dbReference>
<comment type="catalytic activity">
    <reaction evidence="8">
        <text>adenosine(34) in tRNA + H2O + H(+) = inosine(34) in tRNA + NH4(+)</text>
        <dbReference type="Rhea" id="RHEA:43168"/>
        <dbReference type="Rhea" id="RHEA-COMP:10373"/>
        <dbReference type="Rhea" id="RHEA-COMP:10374"/>
        <dbReference type="ChEBI" id="CHEBI:15377"/>
        <dbReference type="ChEBI" id="CHEBI:15378"/>
        <dbReference type="ChEBI" id="CHEBI:28938"/>
        <dbReference type="ChEBI" id="CHEBI:74411"/>
        <dbReference type="ChEBI" id="CHEBI:82852"/>
        <dbReference type="EC" id="3.5.4.33"/>
    </reaction>
</comment>
<dbReference type="GO" id="GO:0052717">
    <property type="term" value="F:tRNA-specific adenosine-34 deaminase activity"/>
    <property type="evidence" value="ECO:0007669"/>
    <property type="project" value="UniProtKB-EC"/>
</dbReference>
<feature type="region of interest" description="Disordered" evidence="10">
    <location>
        <begin position="432"/>
        <end position="478"/>
    </location>
</feature>
<evidence type="ECO:0000256" key="10">
    <source>
        <dbReference type="SAM" id="MobiDB-lite"/>
    </source>
</evidence>
<feature type="compositionally biased region" description="Basic and acidic residues" evidence="10">
    <location>
        <begin position="191"/>
        <end position="202"/>
    </location>
</feature>
<comment type="cofactor">
    <cofactor evidence="1">
        <name>Zn(2+)</name>
        <dbReference type="ChEBI" id="CHEBI:29105"/>
    </cofactor>
</comment>
<comment type="caution">
    <text evidence="12">The sequence shown here is derived from an EMBL/GenBank/DDBJ whole genome shotgun (WGS) entry which is preliminary data.</text>
</comment>
<evidence type="ECO:0000256" key="5">
    <source>
        <dbReference type="ARBA" id="ARBA00022723"/>
    </source>
</evidence>
<feature type="region of interest" description="Disordered" evidence="10">
    <location>
        <begin position="174"/>
        <end position="202"/>
    </location>
</feature>
<dbReference type="InterPro" id="IPR028883">
    <property type="entry name" value="tRNA_aden_deaminase"/>
</dbReference>
<keyword evidence="9" id="KW-0175">Coiled coil</keyword>
<feature type="region of interest" description="Disordered" evidence="10">
    <location>
        <begin position="696"/>
        <end position="715"/>
    </location>
</feature>
<dbReference type="Gene3D" id="3.40.140.10">
    <property type="entry name" value="Cytidine Deaminase, domain 2"/>
    <property type="match status" value="1"/>
</dbReference>
<dbReference type="HAMAP" id="MF_00972">
    <property type="entry name" value="tRNA_aden_deaminase"/>
    <property type="match status" value="1"/>
</dbReference>
<evidence type="ECO:0000256" key="4">
    <source>
        <dbReference type="ARBA" id="ARBA00022694"/>
    </source>
</evidence>
<evidence type="ECO:0000256" key="1">
    <source>
        <dbReference type="ARBA" id="ARBA00001947"/>
    </source>
</evidence>
<proteinExistence type="inferred from homology"/>
<dbReference type="EC" id="3.5.4.33" evidence="3"/>
<dbReference type="FunFam" id="3.40.140.10:FF:000005">
    <property type="entry name" value="tRNA-specific adenosine deaminase"/>
    <property type="match status" value="1"/>
</dbReference>
<evidence type="ECO:0000256" key="7">
    <source>
        <dbReference type="ARBA" id="ARBA00022833"/>
    </source>
</evidence>
<dbReference type="InterPro" id="IPR002125">
    <property type="entry name" value="CMP_dCMP_dom"/>
</dbReference>
<evidence type="ECO:0000259" key="11">
    <source>
        <dbReference type="PROSITE" id="PS51747"/>
    </source>
</evidence>
<feature type="compositionally biased region" description="Basic and acidic residues" evidence="10">
    <location>
        <begin position="453"/>
        <end position="463"/>
    </location>
</feature>
<dbReference type="CDD" id="cd01285">
    <property type="entry name" value="nucleoside_deaminase"/>
    <property type="match status" value="1"/>
</dbReference>
<dbReference type="SUPFAM" id="SSF53927">
    <property type="entry name" value="Cytidine deaminase-like"/>
    <property type="match status" value="1"/>
</dbReference>
<keyword evidence="6" id="KW-0378">Hydrolase</keyword>
<feature type="coiled-coil region" evidence="9">
    <location>
        <begin position="270"/>
        <end position="304"/>
    </location>
</feature>
<dbReference type="InterPro" id="IPR016193">
    <property type="entry name" value="Cytidine_deaminase-like"/>
</dbReference>
<feature type="compositionally biased region" description="Polar residues" evidence="10">
    <location>
        <begin position="796"/>
        <end position="808"/>
    </location>
</feature>
<evidence type="ECO:0000256" key="8">
    <source>
        <dbReference type="ARBA" id="ARBA00048045"/>
    </source>
</evidence>
<dbReference type="PANTHER" id="PTHR11079">
    <property type="entry name" value="CYTOSINE DEAMINASE FAMILY MEMBER"/>
    <property type="match status" value="1"/>
</dbReference>
<feature type="region of interest" description="Disordered" evidence="10">
    <location>
        <begin position="327"/>
        <end position="416"/>
    </location>
</feature>
<dbReference type="Pfam" id="PF00383">
    <property type="entry name" value="dCMP_cyt_deam_1"/>
    <property type="match status" value="1"/>
</dbReference>
<dbReference type="GO" id="GO:0009507">
    <property type="term" value="C:chloroplast"/>
    <property type="evidence" value="ECO:0007669"/>
    <property type="project" value="TreeGrafter"/>
</dbReference>
<dbReference type="Proteomes" id="UP001293593">
    <property type="component" value="Unassembled WGS sequence"/>
</dbReference>
<sequence length="1290" mass="144319">MNAYISSTVYAIRSKGAFSLSFNDYSNVSYERFDRVPSLRSCCGCCDCCALSTCRVPSNPSLLFGLRQSTLLQLSASRRLILGGRDPYFTQLASYGLNRGFHELDCSFSERSVPKRCKRIIKQRCFCTDSEEESETNQSFGSDYAESVISLLSEEADRNVTRVRAKNVSSFKNLDLEKRKNGSRQRNQNLGKKEVNKGILKRQETLTGDLREDKKINEEKKAVAKGEHRKRRDVSSCSSYYSFSSVGDIGSDLEVEDKHEKSLEELSLGEDKASHKEEQVKEEYNRLRNDSEKLEEISKQERTAFHADFDCSLRKKYEKKLTEVTTEENFGKEPQDMRPTLSGRHESGYVKASTSDKQFESEDDTSPLIRHSHTKATEDHILTANKRNYQSTEIQESDGYEAENPSKLQNTFGGREGNLEISGRLFQEKNDERKSFVGSSTRKDVLSSNYQKNIEKSKIEHSESTSNTRMKNLEEDKTSVRSSVGNMEEHHYHKGDKVITQIEGRRKSQLSELSHIQETNVETASTVKSSNTIKNQEENLNLYSDVKGIRPLTDMRIHQSRKQSELGHSVSKGHASDERLVSRSQRVSEGVRLIKDSKLTSVNTRESYYQTDERIMQFLSSSEAQRPTNQSVSDENISNEAQSSRESLNLVSEGRKQHVVLAEVGEISSDAMLIPSSSKLIRRGSAYDEPNFGTSITEVCPNTSESGSSALYTNSGGRSPALQYELCSTGGSSQVYSDPSNILAPEDALASADRLEKSSKQFVDEFVQKARHEVTTETQKTEITGAKLSTEDEKNQVYSGRQQSTQKVSKSRERESSRSSGFSGASGAKGPSDEMWDELESSIKRSPPAEEAEASLGTENSIVKRTGRTLWGIISDVVRLRWRSHADASPSAARSGERNSSNKSDSDAWFSGQEHEETSKSKVIEERTGVASQATTSDQLQPKKSYTQSEGGVFDTMKLTDKGEHLEVGTSSYELGSGSTSIAISFASGEENTSWTEDGKDLQVSTSGAGAMELSIPLPAGPPIVEEIVNTGRIESLGHMEDPNAPEQTEITVTGKRDVELKQRKLQRNSQVMKDRFDEWEEAYKLEVEQRKMDEIFMREALLEANKAADTWEVPVGAVLVQDGKIIARGCNLVEELRDSTAHAEMICIREASSLLRTWRLAGTTLYVTLEPCAMCAGAILQARIDTLVWGAPNKLLGADGSWVRLFPDGGENGSETKEKPAAPVHPFHPKINIRRGVLASECAEVMQQFFHLRRKKKNEPLPTRTSHRRHHPSKLLHKMHDIFHIMFCL</sequence>